<gene>
    <name evidence="2" type="ORF">FYK55_28590</name>
</gene>
<evidence type="ECO:0000313" key="2">
    <source>
        <dbReference type="EMBL" id="KAA5535408.1"/>
    </source>
</evidence>
<feature type="transmembrane region" description="Helical" evidence="1">
    <location>
        <begin position="120"/>
        <end position="137"/>
    </location>
</feature>
<feature type="transmembrane region" description="Helical" evidence="1">
    <location>
        <begin position="52"/>
        <end position="72"/>
    </location>
</feature>
<feature type="transmembrane region" description="Helical" evidence="1">
    <location>
        <begin position="84"/>
        <end position="105"/>
    </location>
</feature>
<evidence type="ECO:0000313" key="3">
    <source>
        <dbReference type="Proteomes" id="UP000324479"/>
    </source>
</evidence>
<comment type="caution">
    <text evidence="2">The sequence shown here is derived from an EMBL/GenBank/DDBJ whole genome shotgun (WGS) entry which is preliminary data.</text>
</comment>
<dbReference type="AlphaFoldDB" id="A0A5M6CJL4"/>
<organism evidence="2 3">
    <name type="scientific">Roseiconus nitratireducens</name>
    <dbReference type="NCBI Taxonomy" id="2605748"/>
    <lineage>
        <taxon>Bacteria</taxon>
        <taxon>Pseudomonadati</taxon>
        <taxon>Planctomycetota</taxon>
        <taxon>Planctomycetia</taxon>
        <taxon>Pirellulales</taxon>
        <taxon>Pirellulaceae</taxon>
        <taxon>Roseiconus</taxon>
    </lineage>
</organism>
<dbReference type="EMBL" id="VWOX01000052">
    <property type="protein sequence ID" value="KAA5535408.1"/>
    <property type="molecule type" value="Genomic_DNA"/>
</dbReference>
<name>A0A5M6CJL4_9BACT</name>
<proteinExistence type="predicted"/>
<feature type="transmembrane region" description="Helical" evidence="1">
    <location>
        <begin position="21"/>
        <end position="40"/>
    </location>
</feature>
<sequence length="157" mass="17535">MNPYDPPETTWRPNSSTKLHWFAFAAAATLTSWSSDWLFSDLGTFVSTPTEFVFSNLLVFAFSGMVGAVNLFSPRLGRFHYSPLALRLTGGVVLGLVPIPLWGAIQPYLWALEPLVPYKTFQSTIMICVPVVVCTMVERIMLKFRVRESDAPALTET</sequence>
<reference evidence="2 3" key="1">
    <citation type="submission" date="2019-08" db="EMBL/GenBank/DDBJ databases">
        <authorList>
            <person name="Dhanesh K."/>
            <person name="Kumar G."/>
            <person name="Sasikala C."/>
            <person name="Venkata Ramana C."/>
        </authorList>
    </citation>
    <scope>NUCLEOTIDE SEQUENCE [LARGE SCALE GENOMIC DNA]</scope>
    <source>
        <strain evidence="2 3">JC645</strain>
    </source>
</reference>
<dbReference type="Proteomes" id="UP000324479">
    <property type="component" value="Unassembled WGS sequence"/>
</dbReference>
<keyword evidence="1" id="KW-0812">Transmembrane</keyword>
<evidence type="ECO:0000256" key="1">
    <source>
        <dbReference type="SAM" id="Phobius"/>
    </source>
</evidence>
<keyword evidence="1" id="KW-0472">Membrane</keyword>
<protein>
    <submittedName>
        <fullName evidence="2">Uncharacterized protein</fullName>
    </submittedName>
</protein>
<dbReference type="RefSeq" id="WP_150080043.1">
    <property type="nucleotide sequence ID" value="NZ_VWOX01000052.1"/>
</dbReference>
<accession>A0A5M6CJL4</accession>
<keyword evidence="1" id="KW-1133">Transmembrane helix</keyword>
<keyword evidence="3" id="KW-1185">Reference proteome</keyword>